<dbReference type="Pfam" id="PF01979">
    <property type="entry name" value="Amidohydro_1"/>
    <property type="match status" value="1"/>
</dbReference>
<sequence length="512" mass="55400">MAAAGVSCRIGAHGRARARRSAHPGGSVHRSRAGAHSAPQTGDDAMHDVVIRNGLVASAFGAIRCDVGIRDGRIATLAESIPDGAQVLDAKGLLVLPGGVDSHCHIEEPRPNGSIAEESFLTASAAAFAGGTTTTVSFIPQWKGHGVWERFVDYKARAATGMVDHAFHQIISDPTDQVLEEEIPRLVAEGVRSLKVFLTYDNVHVDDRGFIRVLETARKHGCLVTVHCENYDAIRWRTERLLAAGLTAPEYHAWSRPTVVEREATHRAIALAELVDQPIQVFHVSCAEAAEEIARAQARGLKVWGETCPQYFTVTARHMEGPEGANFMCSPAPRDEAEHANIWEAIRRGTLDVVSSDHAASSRAFKVGADFSTIPNGLPGLAARLPVLFHEGVTKGRISVEHFARLVSTNPARLMGLYPKKGVIAPGSDADVILWDPKREVTITQSLMHHAVDYTPFEGMRVTGWPVATLRRGEVVMREGEITGRAGGGQYQPRARYEMASPRGITPNGFGA</sequence>
<dbReference type="CDD" id="cd01314">
    <property type="entry name" value="D-HYD"/>
    <property type="match status" value="1"/>
</dbReference>
<dbReference type="InterPro" id="IPR011059">
    <property type="entry name" value="Metal-dep_hydrolase_composite"/>
</dbReference>
<dbReference type="InterPro" id="IPR011778">
    <property type="entry name" value="Hydantoinase/dihydroPyrase"/>
</dbReference>
<dbReference type="PANTHER" id="PTHR11647:SF1">
    <property type="entry name" value="COLLAPSIN RESPONSE MEDIATOR PROTEIN"/>
    <property type="match status" value="1"/>
</dbReference>
<evidence type="ECO:0000256" key="9">
    <source>
        <dbReference type="SAM" id="MobiDB-lite"/>
    </source>
</evidence>
<dbReference type="NCBIfam" id="TIGR02033">
    <property type="entry name" value="D-hydantoinase"/>
    <property type="match status" value="1"/>
</dbReference>
<dbReference type="EMBL" id="SACL01000007">
    <property type="protein sequence ID" value="RVT92263.1"/>
    <property type="molecule type" value="Genomic_DNA"/>
</dbReference>
<evidence type="ECO:0000256" key="6">
    <source>
        <dbReference type="ARBA" id="ARBA00055040"/>
    </source>
</evidence>
<evidence type="ECO:0000259" key="11">
    <source>
        <dbReference type="Pfam" id="PF01979"/>
    </source>
</evidence>
<dbReference type="GO" id="GO:0005829">
    <property type="term" value="C:cytosol"/>
    <property type="evidence" value="ECO:0007669"/>
    <property type="project" value="TreeGrafter"/>
</dbReference>
<dbReference type="FunFam" id="3.20.20.140:FF:000217">
    <property type="entry name" value="Dihydropyrimidinase-related protein 1"/>
    <property type="match status" value="1"/>
</dbReference>
<evidence type="ECO:0000256" key="1">
    <source>
        <dbReference type="ARBA" id="ARBA00001947"/>
    </source>
</evidence>
<evidence type="ECO:0000256" key="4">
    <source>
        <dbReference type="ARBA" id="ARBA00022723"/>
    </source>
</evidence>
<protein>
    <recommendedName>
        <fullName evidence="7">D-hydantoinase</fullName>
    </recommendedName>
</protein>
<dbReference type="SUPFAM" id="SSF51338">
    <property type="entry name" value="Composite domain of metallo-dependent hydrolases"/>
    <property type="match status" value="2"/>
</dbReference>
<dbReference type="GO" id="GO:0046872">
    <property type="term" value="F:metal ion binding"/>
    <property type="evidence" value="ECO:0007669"/>
    <property type="project" value="UniProtKB-KW"/>
</dbReference>
<dbReference type="AlphaFoldDB" id="A0A437M3Y0"/>
<dbReference type="Pfam" id="PF00449">
    <property type="entry name" value="Urease_alpha"/>
    <property type="match status" value="1"/>
</dbReference>
<keyword evidence="13" id="KW-1185">Reference proteome</keyword>
<dbReference type="Gene3D" id="3.20.20.140">
    <property type="entry name" value="Metal-dependent hydrolases"/>
    <property type="match status" value="1"/>
</dbReference>
<gene>
    <name evidence="12" type="primary">hydA</name>
    <name evidence="12" type="ORF">EOD42_18790</name>
</gene>
<feature type="modified residue" description="N6-carboxylysine" evidence="8">
    <location>
        <position position="195"/>
    </location>
</feature>
<evidence type="ECO:0000256" key="3">
    <source>
        <dbReference type="ARBA" id="ARBA00022553"/>
    </source>
</evidence>
<reference evidence="12 13" key="1">
    <citation type="submission" date="2019-01" db="EMBL/GenBank/DDBJ databases">
        <authorList>
            <person name="Chen W.-M."/>
        </authorList>
    </citation>
    <scope>NUCLEOTIDE SEQUENCE [LARGE SCALE GENOMIC DNA]</scope>
    <source>
        <strain evidence="12 13">CCP-6</strain>
    </source>
</reference>
<dbReference type="InterPro" id="IPR050378">
    <property type="entry name" value="Metallo-dep_Hydrolases_sf"/>
</dbReference>
<dbReference type="Gene3D" id="2.30.40.10">
    <property type="entry name" value="Urease, subunit C, domain 1"/>
    <property type="match status" value="1"/>
</dbReference>
<comment type="caution">
    <text evidence="12">The sequence shown here is derived from an EMBL/GenBank/DDBJ whole genome shotgun (WGS) entry which is preliminary data.</text>
</comment>
<evidence type="ECO:0000313" key="13">
    <source>
        <dbReference type="Proteomes" id="UP000282957"/>
    </source>
</evidence>
<organism evidence="12 13">
    <name type="scientific">Rhodovarius crocodyli</name>
    <dbReference type="NCBI Taxonomy" id="1979269"/>
    <lineage>
        <taxon>Bacteria</taxon>
        <taxon>Pseudomonadati</taxon>
        <taxon>Pseudomonadota</taxon>
        <taxon>Alphaproteobacteria</taxon>
        <taxon>Acetobacterales</taxon>
        <taxon>Roseomonadaceae</taxon>
        <taxon>Rhodovarius</taxon>
    </lineage>
</organism>
<dbReference type="InterPro" id="IPR011612">
    <property type="entry name" value="Urease_alpha_N_dom"/>
</dbReference>
<evidence type="ECO:0000256" key="2">
    <source>
        <dbReference type="ARBA" id="ARBA00008829"/>
    </source>
</evidence>
<keyword evidence="4" id="KW-0479">Metal-binding</keyword>
<keyword evidence="3" id="KW-0597">Phosphoprotein</keyword>
<evidence type="ECO:0000313" key="12">
    <source>
        <dbReference type="EMBL" id="RVT92263.1"/>
    </source>
</evidence>
<accession>A0A437M3Y0</accession>
<dbReference type="InterPro" id="IPR032466">
    <property type="entry name" value="Metal_Hydrolase"/>
</dbReference>
<evidence type="ECO:0000256" key="5">
    <source>
        <dbReference type="ARBA" id="ARBA00022801"/>
    </source>
</evidence>
<name>A0A437M3Y0_9PROT</name>
<comment type="cofactor">
    <cofactor evidence="1">
        <name>Zn(2+)</name>
        <dbReference type="ChEBI" id="CHEBI:29105"/>
    </cofactor>
</comment>
<evidence type="ECO:0000256" key="7">
    <source>
        <dbReference type="ARBA" id="ARBA00068457"/>
    </source>
</evidence>
<comment type="PTM">
    <text evidence="8">Carbamylation allows a single lysine to coordinate two divalent metal cations.</text>
</comment>
<dbReference type="PANTHER" id="PTHR11647">
    <property type="entry name" value="HYDRANTOINASE/DIHYDROPYRIMIDINASE FAMILY MEMBER"/>
    <property type="match status" value="1"/>
</dbReference>
<feature type="region of interest" description="Disordered" evidence="9">
    <location>
        <begin position="14"/>
        <end position="43"/>
    </location>
</feature>
<dbReference type="OrthoDB" id="9775759at2"/>
<comment type="similarity">
    <text evidence="2">Belongs to the metallo-dependent hydrolases superfamily. Hydantoinase/dihydropyrimidinase family.</text>
</comment>
<dbReference type="Proteomes" id="UP000282957">
    <property type="component" value="Unassembled WGS sequence"/>
</dbReference>
<dbReference type="SUPFAM" id="SSF51556">
    <property type="entry name" value="Metallo-dependent hydrolases"/>
    <property type="match status" value="1"/>
</dbReference>
<evidence type="ECO:0000259" key="10">
    <source>
        <dbReference type="Pfam" id="PF00449"/>
    </source>
</evidence>
<dbReference type="InterPro" id="IPR006680">
    <property type="entry name" value="Amidohydro-rel"/>
</dbReference>
<feature type="domain" description="Urease alpha-subunit N-terminal" evidence="10">
    <location>
        <begin position="30"/>
        <end position="80"/>
    </location>
</feature>
<dbReference type="RefSeq" id="WP_127789117.1">
    <property type="nucleotide sequence ID" value="NZ_SACL01000007.1"/>
</dbReference>
<evidence type="ECO:0000256" key="8">
    <source>
        <dbReference type="PIRSR" id="PIRSR611778-50"/>
    </source>
</evidence>
<proteinExistence type="inferred from homology"/>
<feature type="domain" description="Amidohydrolase-related" evidence="11">
    <location>
        <begin position="94"/>
        <end position="476"/>
    </location>
</feature>
<comment type="function">
    <text evidence="6">Catalyzes the stereospecific hydrolysis of the cyclic amide bond of D-hydantoin derivatives.</text>
</comment>
<dbReference type="GO" id="GO:0016812">
    <property type="term" value="F:hydrolase activity, acting on carbon-nitrogen (but not peptide) bonds, in cyclic amides"/>
    <property type="evidence" value="ECO:0007669"/>
    <property type="project" value="TreeGrafter"/>
</dbReference>
<keyword evidence="5 12" id="KW-0378">Hydrolase</keyword>